<dbReference type="Gene3D" id="1.20.1070.10">
    <property type="entry name" value="Rhodopsin 7-helix transmembrane proteins"/>
    <property type="match status" value="1"/>
</dbReference>
<keyword evidence="3 9" id="KW-1133">Transmembrane helix</keyword>
<dbReference type="Proteomes" id="UP000245119">
    <property type="component" value="Linkage Group LG10"/>
</dbReference>
<proteinExistence type="inferred from homology"/>
<organism evidence="11 12">
    <name type="scientific">Pomacea canaliculata</name>
    <name type="common">Golden apple snail</name>
    <dbReference type="NCBI Taxonomy" id="400727"/>
    <lineage>
        <taxon>Eukaryota</taxon>
        <taxon>Metazoa</taxon>
        <taxon>Spiralia</taxon>
        <taxon>Lophotrochozoa</taxon>
        <taxon>Mollusca</taxon>
        <taxon>Gastropoda</taxon>
        <taxon>Caenogastropoda</taxon>
        <taxon>Architaenioglossa</taxon>
        <taxon>Ampullarioidea</taxon>
        <taxon>Ampullariidae</taxon>
        <taxon>Pomacea</taxon>
    </lineage>
</organism>
<comment type="similarity">
    <text evidence="8">Belongs to the G-protein coupled receptor 1 family.</text>
</comment>
<evidence type="ECO:0000256" key="5">
    <source>
        <dbReference type="ARBA" id="ARBA00023136"/>
    </source>
</evidence>
<dbReference type="InterPro" id="IPR017452">
    <property type="entry name" value="GPCR_Rhodpsn_7TM"/>
</dbReference>
<gene>
    <name evidence="11" type="ORF">C0Q70_16558</name>
</gene>
<dbReference type="AlphaFoldDB" id="A0A2T7NQ65"/>
<keyword evidence="4 8" id="KW-0297">G-protein coupled receptor</keyword>
<accession>A0A2T7NQ65</accession>
<sequence length="235" mass="26544">MSNDLFYDDESDNSSTNISDIDYDDPRVDPLLTAFFGWLFIGLFVIVFVAGLGGNCLVCFAVWRNPRMRSATNIFLVNLAVADFMVILICLPPTAVEDTFGFWYLGVEMCKIVKYVQKVSVYVSVLTLTAISIERWMAICQPLMFRQTSVRARRTIAIVWFLSLSSATPDLVAMELCCPPGWVHVSARLVRQDGGAASPPHVRPLLRGASRHHDLHLRARGLGAVEEWFNERKRW</sequence>
<evidence type="ECO:0000256" key="8">
    <source>
        <dbReference type="RuleBase" id="RU000688"/>
    </source>
</evidence>
<dbReference type="OrthoDB" id="5987936at2759"/>
<comment type="subcellular location">
    <subcellularLocation>
        <location evidence="1">Membrane</location>
        <topology evidence="1">Multi-pass membrane protein</topology>
    </subcellularLocation>
</comment>
<evidence type="ECO:0000313" key="11">
    <source>
        <dbReference type="EMBL" id="PVD23292.1"/>
    </source>
</evidence>
<keyword evidence="5 9" id="KW-0472">Membrane</keyword>
<feature type="transmembrane region" description="Helical" evidence="9">
    <location>
        <begin position="35"/>
        <end position="63"/>
    </location>
</feature>
<keyword evidence="12" id="KW-1185">Reference proteome</keyword>
<keyword evidence="7 8" id="KW-0807">Transducer</keyword>
<evidence type="ECO:0000256" key="6">
    <source>
        <dbReference type="ARBA" id="ARBA00023170"/>
    </source>
</evidence>
<keyword evidence="6 8" id="KW-0675">Receptor</keyword>
<comment type="caution">
    <text evidence="11">The sequence shown here is derived from an EMBL/GenBank/DDBJ whole genome shotgun (WGS) entry which is preliminary data.</text>
</comment>
<dbReference type="PANTHER" id="PTHR45695:SF15">
    <property type="entry name" value="OPSIN RH2"/>
    <property type="match status" value="1"/>
</dbReference>
<reference evidence="11 12" key="1">
    <citation type="submission" date="2018-04" db="EMBL/GenBank/DDBJ databases">
        <title>The genome of golden apple snail Pomacea canaliculata provides insight into stress tolerance and invasive adaptation.</title>
        <authorList>
            <person name="Liu C."/>
            <person name="Liu B."/>
            <person name="Ren Y."/>
            <person name="Zhang Y."/>
            <person name="Wang H."/>
            <person name="Li S."/>
            <person name="Jiang F."/>
            <person name="Yin L."/>
            <person name="Zhang G."/>
            <person name="Qian W."/>
            <person name="Fan W."/>
        </authorList>
    </citation>
    <scope>NUCLEOTIDE SEQUENCE [LARGE SCALE GENOMIC DNA]</scope>
    <source>
        <strain evidence="11">SZHN2017</strain>
        <tissue evidence="11">Muscle</tissue>
    </source>
</reference>
<feature type="transmembrane region" description="Helical" evidence="9">
    <location>
        <begin position="75"/>
        <end position="95"/>
    </location>
</feature>
<protein>
    <recommendedName>
        <fullName evidence="10">G-protein coupled receptors family 1 profile domain-containing protein</fullName>
    </recommendedName>
</protein>
<dbReference type="PANTHER" id="PTHR45695">
    <property type="entry name" value="LEUCOKININ RECEPTOR-RELATED"/>
    <property type="match status" value="1"/>
</dbReference>
<evidence type="ECO:0000256" key="1">
    <source>
        <dbReference type="ARBA" id="ARBA00004141"/>
    </source>
</evidence>
<name>A0A2T7NQ65_POMCA</name>
<evidence type="ECO:0000256" key="7">
    <source>
        <dbReference type="ARBA" id="ARBA00023224"/>
    </source>
</evidence>
<dbReference type="PROSITE" id="PS50262">
    <property type="entry name" value="G_PROTEIN_RECEP_F1_2"/>
    <property type="match status" value="1"/>
</dbReference>
<evidence type="ECO:0000259" key="10">
    <source>
        <dbReference type="PROSITE" id="PS50262"/>
    </source>
</evidence>
<dbReference type="GO" id="GO:0004930">
    <property type="term" value="F:G protein-coupled receptor activity"/>
    <property type="evidence" value="ECO:0007669"/>
    <property type="project" value="UniProtKB-KW"/>
</dbReference>
<dbReference type="GO" id="GO:0005886">
    <property type="term" value="C:plasma membrane"/>
    <property type="evidence" value="ECO:0007669"/>
    <property type="project" value="TreeGrafter"/>
</dbReference>
<dbReference type="EMBL" id="PZQS01000010">
    <property type="protein sequence ID" value="PVD23292.1"/>
    <property type="molecule type" value="Genomic_DNA"/>
</dbReference>
<dbReference type="PROSITE" id="PS00237">
    <property type="entry name" value="G_PROTEIN_RECEP_F1_1"/>
    <property type="match status" value="1"/>
</dbReference>
<feature type="domain" description="G-protein coupled receptors family 1 profile" evidence="10">
    <location>
        <begin position="54"/>
        <end position="172"/>
    </location>
</feature>
<dbReference type="PRINTS" id="PR00237">
    <property type="entry name" value="GPCRRHODOPSN"/>
</dbReference>
<evidence type="ECO:0000313" key="12">
    <source>
        <dbReference type="Proteomes" id="UP000245119"/>
    </source>
</evidence>
<evidence type="ECO:0000256" key="4">
    <source>
        <dbReference type="ARBA" id="ARBA00023040"/>
    </source>
</evidence>
<evidence type="ECO:0000256" key="2">
    <source>
        <dbReference type="ARBA" id="ARBA00022692"/>
    </source>
</evidence>
<evidence type="ECO:0000256" key="3">
    <source>
        <dbReference type="ARBA" id="ARBA00022989"/>
    </source>
</evidence>
<dbReference type="Pfam" id="PF00001">
    <property type="entry name" value="7tm_1"/>
    <property type="match status" value="1"/>
</dbReference>
<dbReference type="STRING" id="400727.A0A2T7NQ65"/>
<dbReference type="InterPro" id="IPR000276">
    <property type="entry name" value="GPCR_Rhodpsn"/>
</dbReference>
<evidence type="ECO:0000256" key="9">
    <source>
        <dbReference type="SAM" id="Phobius"/>
    </source>
</evidence>
<dbReference type="SUPFAM" id="SSF81321">
    <property type="entry name" value="Family A G protein-coupled receptor-like"/>
    <property type="match status" value="1"/>
</dbReference>
<keyword evidence="2 8" id="KW-0812">Transmembrane</keyword>